<evidence type="ECO:0000256" key="2">
    <source>
        <dbReference type="ARBA" id="ARBA00023242"/>
    </source>
</evidence>
<dbReference type="InterPro" id="IPR021858">
    <property type="entry name" value="Fun_TF"/>
</dbReference>
<dbReference type="Proteomes" id="UP000799766">
    <property type="component" value="Unassembled WGS sequence"/>
</dbReference>
<evidence type="ECO:0000313" key="4">
    <source>
        <dbReference type="Proteomes" id="UP000799766"/>
    </source>
</evidence>
<evidence type="ECO:0000313" key="3">
    <source>
        <dbReference type="EMBL" id="KAF2456440.1"/>
    </source>
</evidence>
<dbReference type="GO" id="GO:0045944">
    <property type="term" value="P:positive regulation of transcription by RNA polymerase II"/>
    <property type="evidence" value="ECO:0007669"/>
    <property type="project" value="TreeGrafter"/>
</dbReference>
<dbReference type="EMBL" id="MU001683">
    <property type="protein sequence ID" value="KAF2456440.1"/>
    <property type="molecule type" value="Genomic_DNA"/>
</dbReference>
<dbReference type="GO" id="GO:0005634">
    <property type="term" value="C:nucleus"/>
    <property type="evidence" value="ECO:0007669"/>
    <property type="project" value="UniProtKB-SubCell"/>
</dbReference>
<keyword evidence="2" id="KW-0539">Nucleus</keyword>
<dbReference type="Pfam" id="PF11951">
    <property type="entry name" value="Fungal_trans_2"/>
    <property type="match status" value="1"/>
</dbReference>
<gene>
    <name evidence="3" type="ORF">BDY21DRAFT_287665</name>
</gene>
<reference evidence="3" key="1">
    <citation type="journal article" date="2020" name="Stud. Mycol.">
        <title>101 Dothideomycetes genomes: a test case for predicting lifestyles and emergence of pathogens.</title>
        <authorList>
            <person name="Haridas S."/>
            <person name="Albert R."/>
            <person name="Binder M."/>
            <person name="Bloem J."/>
            <person name="Labutti K."/>
            <person name="Salamov A."/>
            <person name="Andreopoulos B."/>
            <person name="Baker S."/>
            <person name="Barry K."/>
            <person name="Bills G."/>
            <person name="Bluhm B."/>
            <person name="Cannon C."/>
            <person name="Castanera R."/>
            <person name="Culley D."/>
            <person name="Daum C."/>
            <person name="Ezra D."/>
            <person name="Gonzalez J."/>
            <person name="Henrissat B."/>
            <person name="Kuo A."/>
            <person name="Liang C."/>
            <person name="Lipzen A."/>
            <person name="Lutzoni F."/>
            <person name="Magnuson J."/>
            <person name="Mondo S."/>
            <person name="Nolan M."/>
            <person name="Ohm R."/>
            <person name="Pangilinan J."/>
            <person name="Park H.-J."/>
            <person name="Ramirez L."/>
            <person name="Alfaro M."/>
            <person name="Sun H."/>
            <person name="Tritt A."/>
            <person name="Yoshinaga Y."/>
            <person name="Zwiers L.-H."/>
            <person name="Turgeon B."/>
            <person name="Goodwin S."/>
            <person name="Spatafora J."/>
            <person name="Crous P."/>
            <person name="Grigoriev I."/>
        </authorList>
    </citation>
    <scope>NUCLEOTIDE SEQUENCE</scope>
    <source>
        <strain evidence="3">ATCC 16933</strain>
    </source>
</reference>
<dbReference type="PANTHER" id="PTHR37534:SF2">
    <property type="entry name" value="N-ACETYLTRANSFERASE DOMAIN-CONTAINING PROTEIN"/>
    <property type="match status" value="1"/>
</dbReference>
<dbReference type="PANTHER" id="PTHR37534">
    <property type="entry name" value="TRANSCRIPTIONAL ACTIVATOR PROTEIN UGA3"/>
    <property type="match status" value="1"/>
</dbReference>
<dbReference type="GO" id="GO:0000976">
    <property type="term" value="F:transcription cis-regulatory region binding"/>
    <property type="evidence" value="ECO:0007669"/>
    <property type="project" value="TreeGrafter"/>
</dbReference>
<evidence type="ECO:0000256" key="1">
    <source>
        <dbReference type="ARBA" id="ARBA00004123"/>
    </source>
</evidence>
<sequence>MPESRPLQYPPSSKMAWPLDNELHARLFHHFISTMARWFDVCDPGKHFARHIPVRAMKSPILLGAMLSLSAWHLSMVSDVDARVSDQLYGESLNAFISTIADSPSEADESLFVATIILHNVEEVKDPSTTKVSHGHLVAMNHFLDRQPSFDRELHQAALNVSLRQEVTFCMLSQKPPGWPTSKFGIDRSLSEADDTVWALRIVAIAADVLAFCLGDENRSLVQWADLDSQTDQWLAVKPTTFAPFYCREASPESGEYLPTVWHFQDCHALASIHYYICKILLAIYDPKHPKLGFRKLQADKRVNVYRTCPEVLLKANIA</sequence>
<keyword evidence="4" id="KW-1185">Reference proteome</keyword>
<dbReference type="AlphaFoldDB" id="A0A6A6NXH7"/>
<proteinExistence type="predicted"/>
<protein>
    <submittedName>
        <fullName evidence="3">Uncharacterized protein</fullName>
    </submittedName>
</protein>
<name>A0A6A6NXH7_9PEZI</name>
<accession>A0A6A6NXH7</accession>
<dbReference type="GO" id="GO:0003700">
    <property type="term" value="F:DNA-binding transcription factor activity"/>
    <property type="evidence" value="ECO:0007669"/>
    <property type="project" value="TreeGrafter"/>
</dbReference>
<comment type="subcellular location">
    <subcellularLocation>
        <location evidence="1">Nucleus</location>
    </subcellularLocation>
</comment>
<organism evidence="3 4">
    <name type="scientific">Lineolata rhizophorae</name>
    <dbReference type="NCBI Taxonomy" id="578093"/>
    <lineage>
        <taxon>Eukaryota</taxon>
        <taxon>Fungi</taxon>
        <taxon>Dikarya</taxon>
        <taxon>Ascomycota</taxon>
        <taxon>Pezizomycotina</taxon>
        <taxon>Dothideomycetes</taxon>
        <taxon>Dothideomycetes incertae sedis</taxon>
        <taxon>Lineolatales</taxon>
        <taxon>Lineolataceae</taxon>
        <taxon>Lineolata</taxon>
    </lineage>
</organism>
<dbReference type="OrthoDB" id="407832at2759"/>